<keyword evidence="3" id="KW-0479">Metal-binding</keyword>
<reference evidence="15 16" key="1">
    <citation type="submission" date="2017-12" db="EMBL/GenBank/DDBJ databases">
        <title>Integrating genomic resources of turbot (Scophthalmus maximus) in depth evaluation of genetic and physical mapping variation across individuals.</title>
        <authorList>
            <person name="Martinez P."/>
        </authorList>
    </citation>
    <scope>NUCLEOTIDE SEQUENCE [LARGE SCALE GENOMIC DNA]</scope>
</reference>
<dbReference type="InterPro" id="IPR036236">
    <property type="entry name" value="Znf_C2H2_sf"/>
</dbReference>
<keyword evidence="7" id="KW-0805">Transcription regulation</keyword>
<keyword evidence="6" id="KW-0862">Zinc</keyword>
<feature type="compositionally biased region" description="Polar residues" evidence="12">
    <location>
        <begin position="908"/>
        <end position="934"/>
    </location>
</feature>
<feature type="compositionally biased region" description="Low complexity" evidence="12">
    <location>
        <begin position="296"/>
        <end position="310"/>
    </location>
</feature>
<feature type="compositionally biased region" description="Basic and acidic residues" evidence="12">
    <location>
        <begin position="272"/>
        <end position="287"/>
    </location>
</feature>
<gene>
    <name evidence="15" type="ORF">SMAX5B_007725</name>
</gene>
<comment type="similarity">
    <text evidence="2">Belongs to the krueppel C2H2-type zinc-finger protein family.</text>
</comment>
<feature type="region of interest" description="Disordered" evidence="12">
    <location>
        <begin position="1220"/>
        <end position="1294"/>
    </location>
</feature>
<accession>A0A2U9B2L2</accession>
<feature type="region of interest" description="Disordered" evidence="12">
    <location>
        <begin position="272"/>
        <end position="318"/>
    </location>
</feature>
<dbReference type="PROSITE" id="PS51505">
    <property type="entry name" value="SCA7"/>
    <property type="match status" value="1"/>
</dbReference>
<evidence type="ECO:0000313" key="16">
    <source>
        <dbReference type="Proteomes" id="UP000246464"/>
    </source>
</evidence>
<dbReference type="GO" id="GO:0005634">
    <property type="term" value="C:nucleus"/>
    <property type="evidence" value="ECO:0007669"/>
    <property type="project" value="UniProtKB-SubCell"/>
</dbReference>
<dbReference type="GO" id="GO:0003677">
    <property type="term" value="F:DNA binding"/>
    <property type="evidence" value="ECO:0007669"/>
    <property type="project" value="UniProtKB-KW"/>
</dbReference>
<feature type="compositionally biased region" description="Basic and acidic residues" evidence="12">
    <location>
        <begin position="662"/>
        <end position="674"/>
    </location>
</feature>
<feature type="compositionally biased region" description="Low complexity" evidence="12">
    <location>
        <begin position="167"/>
        <end position="192"/>
    </location>
</feature>
<dbReference type="Pfam" id="PF13912">
    <property type="entry name" value="zf-C2H2_6"/>
    <property type="match status" value="1"/>
</dbReference>
<feature type="region of interest" description="Disordered" evidence="12">
    <location>
        <begin position="605"/>
        <end position="711"/>
    </location>
</feature>
<dbReference type="Gene3D" id="6.10.140.670">
    <property type="match status" value="1"/>
</dbReference>
<organism evidence="15 16">
    <name type="scientific">Scophthalmus maximus</name>
    <name type="common">Turbot</name>
    <name type="synonym">Psetta maxima</name>
    <dbReference type="NCBI Taxonomy" id="52904"/>
    <lineage>
        <taxon>Eukaryota</taxon>
        <taxon>Metazoa</taxon>
        <taxon>Chordata</taxon>
        <taxon>Craniata</taxon>
        <taxon>Vertebrata</taxon>
        <taxon>Euteleostomi</taxon>
        <taxon>Actinopterygii</taxon>
        <taxon>Neopterygii</taxon>
        <taxon>Teleostei</taxon>
        <taxon>Neoteleostei</taxon>
        <taxon>Acanthomorphata</taxon>
        <taxon>Carangaria</taxon>
        <taxon>Pleuronectiformes</taxon>
        <taxon>Pleuronectoidei</taxon>
        <taxon>Scophthalmidae</taxon>
        <taxon>Scophthalmus</taxon>
    </lineage>
</organism>
<proteinExistence type="inferred from homology"/>
<feature type="compositionally biased region" description="Polar residues" evidence="12">
    <location>
        <begin position="1091"/>
        <end position="1107"/>
    </location>
</feature>
<feature type="compositionally biased region" description="Acidic residues" evidence="12">
    <location>
        <begin position="1369"/>
        <end position="1381"/>
    </location>
</feature>
<feature type="domain" description="SCA7" evidence="14">
    <location>
        <begin position="215"/>
        <end position="282"/>
    </location>
</feature>
<evidence type="ECO:0000259" key="14">
    <source>
        <dbReference type="PROSITE" id="PS51505"/>
    </source>
</evidence>
<evidence type="ECO:0000256" key="4">
    <source>
        <dbReference type="ARBA" id="ARBA00022737"/>
    </source>
</evidence>
<dbReference type="Pfam" id="PF16624">
    <property type="entry name" value="zf-C2H2_assoc2"/>
    <property type="match status" value="1"/>
</dbReference>
<feature type="compositionally biased region" description="Low complexity" evidence="12">
    <location>
        <begin position="486"/>
        <end position="500"/>
    </location>
</feature>
<dbReference type="InterPro" id="IPR013087">
    <property type="entry name" value="Znf_C2H2_type"/>
</dbReference>
<evidence type="ECO:0000313" key="15">
    <source>
        <dbReference type="EMBL" id="AWO98018.1"/>
    </source>
</evidence>
<evidence type="ECO:0000256" key="5">
    <source>
        <dbReference type="ARBA" id="ARBA00022771"/>
    </source>
</evidence>
<feature type="compositionally biased region" description="Polar residues" evidence="12">
    <location>
        <begin position="201"/>
        <end position="212"/>
    </location>
</feature>
<feature type="compositionally biased region" description="Basic and acidic residues" evidence="12">
    <location>
        <begin position="474"/>
        <end position="485"/>
    </location>
</feature>
<evidence type="ECO:0000256" key="2">
    <source>
        <dbReference type="ARBA" id="ARBA00006991"/>
    </source>
</evidence>
<dbReference type="SUPFAM" id="SSF57667">
    <property type="entry name" value="beta-beta-alpha zinc fingers"/>
    <property type="match status" value="3"/>
</dbReference>
<dbReference type="InterPro" id="IPR013243">
    <property type="entry name" value="SCA7_dom"/>
</dbReference>
<evidence type="ECO:0000256" key="1">
    <source>
        <dbReference type="ARBA" id="ARBA00004123"/>
    </source>
</evidence>
<dbReference type="GO" id="GO:0008270">
    <property type="term" value="F:zinc ion binding"/>
    <property type="evidence" value="ECO:0007669"/>
    <property type="project" value="UniProtKB-KW"/>
</dbReference>
<dbReference type="PANTHER" id="PTHR21020:SF0">
    <property type="entry name" value="ZINC FINGER PROTEIN 800"/>
    <property type="match status" value="1"/>
</dbReference>
<feature type="compositionally biased region" description="Basic residues" evidence="12">
    <location>
        <begin position="812"/>
        <end position="827"/>
    </location>
</feature>
<keyword evidence="5 11" id="KW-0863">Zinc-finger</keyword>
<feature type="region of interest" description="Disordered" evidence="12">
    <location>
        <begin position="1329"/>
        <end position="1435"/>
    </location>
</feature>
<feature type="compositionally biased region" description="Low complexity" evidence="12">
    <location>
        <begin position="615"/>
        <end position="626"/>
    </location>
</feature>
<dbReference type="Pfam" id="PF00096">
    <property type="entry name" value="zf-C2H2"/>
    <property type="match status" value="1"/>
</dbReference>
<name>A0A2U9B2L2_SCOMX</name>
<comment type="subcellular location">
    <subcellularLocation>
        <location evidence="1">Nucleus</location>
    </subcellularLocation>
</comment>
<feature type="compositionally biased region" description="Basic and acidic residues" evidence="12">
    <location>
        <begin position="853"/>
        <end position="864"/>
    </location>
</feature>
<feature type="domain" description="C2H2-type" evidence="13">
    <location>
        <begin position="1587"/>
        <end position="1614"/>
    </location>
</feature>
<feature type="compositionally biased region" description="Polar residues" evidence="12">
    <location>
        <begin position="1268"/>
        <end position="1279"/>
    </location>
</feature>
<feature type="domain" description="C2H2-type" evidence="13">
    <location>
        <begin position="1199"/>
        <end position="1227"/>
    </location>
</feature>
<keyword evidence="8" id="KW-0238">DNA-binding</keyword>
<evidence type="ECO:0000256" key="11">
    <source>
        <dbReference type="PROSITE-ProRule" id="PRU00042"/>
    </source>
</evidence>
<feature type="compositionally biased region" description="Low complexity" evidence="12">
    <location>
        <begin position="1329"/>
        <end position="1358"/>
    </location>
</feature>
<evidence type="ECO:0000256" key="10">
    <source>
        <dbReference type="ARBA" id="ARBA00023242"/>
    </source>
</evidence>
<dbReference type="Pfam" id="PF08313">
    <property type="entry name" value="SCA7"/>
    <property type="match status" value="1"/>
</dbReference>
<dbReference type="SMART" id="SM00355">
    <property type="entry name" value="ZnF_C2H2"/>
    <property type="match status" value="7"/>
</dbReference>
<evidence type="ECO:0000256" key="7">
    <source>
        <dbReference type="ARBA" id="ARBA00023015"/>
    </source>
</evidence>
<feature type="region of interest" description="Disordered" evidence="12">
    <location>
        <begin position="807"/>
        <end position="951"/>
    </location>
</feature>
<feature type="compositionally biased region" description="Low complexity" evidence="12">
    <location>
        <begin position="1382"/>
        <end position="1396"/>
    </location>
</feature>
<dbReference type="InterPro" id="IPR039149">
    <property type="entry name" value="ZNF800"/>
</dbReference>
<feature type="compositionally biased region" description="Basic and acidic residues" evidence="12">
    <location>
        <begin position="216"/>
        <end position="226"/>
    </location>
</feature>
<evidence type="ECO:0000256" key="3">
    <source>
        <dbReference type="ARBA" id="ARBA00022723"/>
    </source>
</evidence>
<keyword evidence="16" id="KW-1185">Reference proteome</keyword>
<feature type="compositionally biased region" description="Pro residues" evidence="12">
    <location>
        <begin position="345"/>
        <end position="355"/>
    </location>
</feature>
<dbReference type="Gene3D" id="3.30.160.60">
    <property type="entry name" value="Classic Zinc Finger"/>
    <property type="match status" value="2"/>
</dbReference>
<dbReference type="PROSITE" id="PS00028">
    <property type="entry name" value="ZINC_FINGER_C2H2_1"/>
    <property type="match status" value="5"/>
</dbReference>
<evidence type="ECO:0000256" key="8">
    <source>
        <dbReference type="ARBA" id="ARBA00023125"/>
    </source>
</evidence>
<dbReference type="Proteomes" id="UP000246464">
    <property type="component" value="Chromosome 2"/>
</dbReference>
<feature type="region of interest" description="Disordered" evidence="12">
    <location>
        <begin position="166"/>
        <end position="240"/>
    </location>
</feature>
<dbReference type="STRING" id="52904.ENSSMAP00000000129"/>
<evidence type="ECO:0000259" key="13">
    <source>
        <dbReference type="PROSITE" id="PS50157"/>
    </source>
</evidence>
<dbReference type="PROSITE" id="PS50157">
    <property type="entry name" value="ZINC_FINGER_C2H2_2"/>
    <property type="match status" value="5"/>
</dbReference>
<feature type="region of interest" description="Disordered" evidence="12">
    <location>
        <begin position="446"/>
        <end position="543"/>
    </location>
</feature>
<feature type="region of interest" description="Disordered" evidence="12">
    <location>
        <begin position="1610"/>
        <end position="1632"/>
    </location>
</feature>
<evidence type="ECO:0000256" key="6">
    <source>
        <dbReference type="ARBA" id="ARBA00022833"/>
    </source>
</evidence>
<dbReference type="Pfam" id="PF16622">
    <property type="entry name" value="zf-C2H2_11"/>
    <property type="match status" value="1"/>
</dbReference>
<evidence type="ECO:0000256" key="12">
    <source>
        <dbReference type="SAM" id="MobiDB-lite"/>
    </source>
</evidence>
<dbReference type="PANTHER" id="PTHR21020">
    <property type="entry name" value="ZINC FINGER PROTEIN 800"/>
    <property type="match status" value="1"/>
</dbReference>
<feature type="compositionally biased region" description="Basic and acidic residues" evidence="12">
    <location>
        <begin position="696"/>
        <end position="711"/>
    </location>
</feature>
<feature type="region of interest" description="Disordered" evidence="12">
    <location>
        <begin position="335"/>
        <end position="399"/>
    </location>
</feature>
<feature type="domain" description="C2H2-type" evidence="13">
    <location>
        <begin position="1451"/>
        <end position="1478"/>
    </location>
</feature>
<feature type="compositionally biased region" description="Pro residues" evidence="12">
    <location>
        <begin position="1284"/>
        <end position="1293"/>
    </location>
</feature>
<dbReference type="EMBL" id="CP026244">
    <property type="protein sequence ID" value="AWO98018.1"/>
    <property type="molecule type" value="Genomic_DNA"/>
</dbReference>
<sequence length="1632" mass="177047">MATLDRQIPSPDCFLCGPWSSFVSAAKLRIVDNADSSLGHGDEEPRCPGEAVQLSEQGEGQLLPEEFLHNSPRINTHRSTRCTLARMSHPCWGVLQPGKLFSLSLVEYQPCPQPTRAHALTPLTFLSQSQTGAVFPELLICCVSLPVVSLEKMPCLNRADPASHVRLTTTSSSSSSHSPSSLKPPSLTPPASQRSGEKLTNGRSTGSATPPSSLDGRPRRVFDPNKHCGVQDPETKRPCTRSLTCKTHSLTHRRAVPGRRNNFDVLLAEHKGRAKEGAKEKEKEKDGGGAQGGGKESCSQSTSSQESPSKPHCPNGRPLSMLKIRLANAYIPRAPGGSTTSISSPLPPAPVPAPTTNPELSPLSWVTSAGDGCRLSSDEGEAETPEDTDRPAFHYSSHHPQPLGGCVFSSRLMGRGHYVFDRRWDRMRLALQSMVEKHLSSQMWRNGSSYQPISQGSRGGAASPARKQGLGRGGRGDDWLSRSDRSQSLSSQSRELASAPHQPPAPPSAPLAYRGRVEGRKRRSPGSYRGKASKLGEPGGLESLFGKGNDIGGILTSGAESTRQHAHVQSALMALASLTADSRAVPSSATDAALQARSLFTCASSIPQLGRSPGGRRAAPPGAQRQRLAEELVQSEPGTLRGEINNPPDPRHPRPRCSGPVEHTDPRRPHDEHKCHLRHSPRPRTPMGGDGVANGDSEREPIDTDSGGNDRRALSTLQEQQRLGARVSTRKTARCFRDGSVPITLPGMRKWTRARSGETRARAPQASRRAVCPSRPPLMVLGPCGCCGVAHVSQACAGSERAAQQASLGRMVKAHKSSGRKSSHALRRQSGGQTEMEEAQPLSDAQQPPQEQPHGEDQSSERAELGTSASAEALSENWDQEKDDSAAQARPMWKPIPPLLPDPEHHGSTSTGTKDQSCQTEEHLQQTSAGSHGHNTGVCAEPGDPPLLQQPLQTSKSGIQQIIECFRSGTSQLRHMLLREVDTIFECKLCRSLFRGLPNLITHKEYYCLSRLPETDGDDRQSVAMKDLLDTIYPRADRPDYVVRLEPIQTTTKAVFQHITTEEELARYPSQTPSARESPVAWEGEPAEGGDNSQASQRGGPESNSSPAPKRWEAEEEAKEDKPPPEDEGSTSGVEDVTISCCLCGQDFNSRRSIRRHCRKMHQTKLEELRKFTETRTVPTSLLSMVKGRPRTLSTPTGKSCPVCLKTFATKANVRRHFDEVHRGLRRDNTPSTTTWPGGQPLALEATPPRKSNNSSPTRSHSSKSTPVISKTTPSNQNQAKPPSQTPAPPPVNPAASCRCTICKRNYSSQLMLKRHMRIVHKIYSVKNNRSPAAAPPAAATTAATPNSSSANAGPSNNVRVKEEAVEPSGEDEEEEEEEGMDSTPAPSPSDSTGTAKVVPAAQNSMKVKEEEAPRSPKVAPSLSSSSSRGGSGGVATKMTKLSVGFDFKQLFCKLCKRQFSSRQNLTKHIELHTDGNDIFIKFYRCPLCRYESRRKRDVLRHVTVVHKQSSSYLAKIMPKLESRAVKRLAEVVLSSTSPNKRTSVKEEVNGRHASSSSPSPPSPPVTRNGAATTSTEVRVTKNFSLHACDQCGRAFAKKLYLESHKRSHRNAATAAASKRKGVSTRSKSLVW</sequence>
<keyword evidence="10" id="KW-0539">Nucleus</keyword>
<dbReference type="InterPro" id="IPR041697">
    <property type="entry name" value="Znf-C2H2_11"/>
</dbReference>
<feature type="compositionally biased region" description="Polar residues" evidence="12">
    <location>
        <begin position="446"/>
        <end position="456"/>
    </location>
</feature>
<feature type="domain" description="C2H2-type" evidence="13">
    <location>
        <begin position="1298"/>
        <end position="1321"/>
    </location>
</feature>
<feature type="region of interest" description="Disordered" evidence="12">
    <location>
        <begin position="1064"/>
        <end position="1133"/>
    </location>
</feature>
<feature type="region of interest" description="Disordered" evidence="12">
    <location>
        <begin position="1540"/>
        <end position="1573"/>
    </location>
</feature>
<feature type="compositionally biased region" description="Low complexity" evidence="12">
    <location>
        <begin position="1251"/>
        <end position="1267"/>
    </location>
</feature>
<feature type="compositionally biased region" description="Basic and acidic residues" evidence="12">
    <location>
        <begin position="1220"/>
        <end position="1229"/>
    </location>
</feature>
<keyword evidence="9" id="KW-0804">Transcription</keyword>
<protein>
    <submittedName>
        <fullName evidence="15">Putative zinc finger protein 800</fullName>
    </submittedName>
</protein>
<keyword evidence="4" id="KW-0677">Repeat</keyword>
<evidence type="ECO:0000256" key="9">
    <source>
        <dbReference type="ARBA" id="ARBA00023163"/>
    </source>
</evidence>
<feature type="domain" description="C2H2-type" evidence="13">
    <location>
        <begin position="1139"/>
        <end position="1167"/>
    </location>
</feature>